<keyword evidence="1" id="KW-1133">Transmembrane helix</keyword>
<keyword evidence="1" id="KW-0812">Transmembrane</keyword>
<keyword evidence="1" id="KW-0472">Membrane</keyword>
<dbReference type="EMBL" id="LAZR01004893">
    <property type="protein sequence ID" value="KKN04649.1"/>
    <property type="molecule type" value="Genomic_DNA"/>
</dbReference>
<protein>
    <submittedName>
        <fullName evidence="2">Uncharacterized protein</fullName>
    </submittedName>
</protein>
<organism evidence="2">
    <name type="scientific">marine sediment metagenome</name>
    <dbReference type="NCBI Taxonomy" id="412755"/>
    <lineage>
        <taxon>unclassified sequences</taxon>
        <taxon>metagenomes</taxon>
        <taxon>ecological metagenomes</taxon>
    </lineage>
</organism>
<dbReference type="AlphaFoldDB" id="A0A0F9MFG7"/>
<comment type="caution">
    <text evidence="2">The sequence shown here is derived from an EMBL/GenBank/DDBJ whole genome shotgun (WGS) entry which is preliminary data.</text>
</comment>
<gene>
    <name evidence="2" type="ORF">LCGC14_1095350</name>
</gene>
<accession>A0A0F9MFG7</accession>
<evidence type="ECO:0000256" key="1">
    <source>
        <dbReference type="SAM" id="Phobius"/>
    </source>
</evidence>
<feature type="transmembrane region" description="Helical" evidence="1">
    <location>
        <begin position="175"/>
        <end position="199"/>
    </location>
</feature>
<sequence>MNNQTKNQLSKFIFIFLVICLMSYTNAIDTYPKDEEIRLRFTCTLNSQIPSPSTTYNISIFFDKTGLIIVDNQPAESMGNGIFNFSQTFNVSGFYEIIQVCVDGENNFSSSEFIKVSPGGEELEISESILYFLLLIFVLFLFISSTFFAFAISYKNERNEHGYITIVAKKKYLKLFFIILSYYFLTWLFNLMIAISVNFLPIQHFTGLFSLFYKVLLGMGWPLLLTMIIVVGIFAMRDSKLTEQIQRFGRAE</sequence>
<reference evidence="2" key="1">
    <citation type="journal article" date="2015" name="Nature">
        <title>Complex archaea that bridge the gap between prokaryotes and eukaryotes.</title>
        <authorList>
            <person name="Spang A."/>
            <person name="Saw J.H."/>
            <person name="Jorgensen S.L."/>
            <person name="Zaremba-Niedzwiedzka K."/>
            <person name="Martijn J."/>
            <person name="Lind A.E."/>
            <person name="van Eijk R."/>
            <person name="Schleper C."/>
            <person name="Guy L."/>
            <person name="Ettema T.J."/>
        </authorList>
    </citation>
    <scope>NUCLEOTIDE SEQUENCE</scope>
</reference>
<feature type="transmembrane region" description="Helical" evidence="1">
    <location>
        <begin position="129"/>
        <end position="154"/>
    </location>
</feature>
<evidence type="ECO:0000313" key="2">
    <source>
        <dbReference type="EMBL" id="KKN04649.1"/>
    </source>
</evidence>
<proteinExistence type="predicted"/>
<name>A0A0F9MFG7_9ZZZZ</name>
<feature type="transmembrane region" description="Helical" evidence="1">
    <location>
        <begin position="211"/>
        <end position="236"/>
    </location>
</feature>